<keyword evidence="2" id="KW-1185">Reference proteome</keyword>
<evidence type="ECO:0000313" key="2">
    <source>
        <dbReference type="Proteomes" id="UP000275281"/>
    </source>
</evidence>
<reference evidence="1 2" key="1">
    <citation type="submission" date="2018-11" db="EMBL/GenBank/DDBJ databases">
        <authorList>
            <person name="Ye M.-Q."/>
            <person name="Du Z.-J."/>
        </authorList>
    </citation>
    <scope>NUCLEOTIDE SEQUENCE [LARGE SCALE GENOMIC DNA]</scope>
    <source>
        <strain evidence="1 2">U0105</strain>
    </source>
</reference>
<gene>
    <name evidence="1" type="ORF">DRW07_15740</name>
</gene>
<organism evidence="1 2">
    <name type="scientific">Alteromonas sediminis</name>
    <dbReference type="NCBI Taxonomy" id="2259342"/>
    <lineage>
        <taxon>Bacteria</taxon>
        <taxon>Pseudomonadati</taxon>
        <taxon>Pseudomonadota</taxon>
        <taxon>Gammaproteobacteria</taxon>
        <taxon>Alteromonadales</taxon>
        <taxon>Alteromonadaceae</taxon>
        <taxon>Alteromonas/Salinimonas group</taxon>
        <taxon>Alteromonas</taxon>
    </lineage>
</organism>
<dbReference type="Pfam" id="PF04340">
    <property type="entry name" value="DUF484"/>
    <property type="match status" value="1"/>
</dbReference>
<dbReference type="InterPro" id="IPR029016">
    <property type="entry name" value="GAF-like_dom_sf"/>
</dbReference>
<sequence length="232" mass="26224">MKDVSRQSTLAVELSDVVVDDHALDSEVVREYLLQHPGFFVDNADLFEKISVPHSTKGSVSLVELQGEQLRKKIRHLSQKLNQLIAVAKQNEKIYRVYVSLNLKLMKCKSVSDVQATLEEVMLEHLHLASVKLLPFKGAMALPELQQRLFIEKRFKSSPFFFGRLSQHERQLVFKDEVAESVALVLIGDETLLGMLAAGSADAGHFGPNMDTLLLRQLQQMLTILLSEFFSY</sequence>
<accession>A0A3N5Y9M3</accession>
<proteinExistence type="predicted"/>
<dbReference type="AlphaFoldDB" id="A0A3N5Y9M3"/>
<dbReference type="PANTHER" id="PTHR38765:SF1">
    <property type="entry name" value="DUF484 DOMAIN-CONTAINING PROTEIN"/>
    <property type="match status" value="1"/>
</dbReference>
<dbReference type="Gene3D" id="3.30.450.40">
    <property type="match status" value="1"/>
</dbReference>
<protein>
    <submittedName>
        <fullName evidence="1">DUF484 family protein</fullName>
    </submittedName>
</protein>
<name>A0A3N5Y9M3_9ALTE</name>
<evidence type="ECO:0000313" key="1">
    <source>
        <dbReference type="EMBL" id="RPJ65355.1"/>
    </source>
</evidence>
<dbReference type="RefSeq" id="WP_124028902.1">
    <property type="nucleotide sequence ID" value="NZ_JBHRSN010000014.1"/>
</dbReference>
<dbReference type="OrthoDB" id="8525200at2"/>
<dbReference type="InterPro" id="IPR007435">
    <property type="entry name" value="DUF484"/>
</dbReference>
<dbReference type="Proteomes" id="UP000275281">
    <property type="component" value="Unassembled WGS sequence"/>
</dbReference>
<dbReference type="PANTHER" id="PTHR38765">
    <property type="entry name" value="DUF484 DOMAIN-CONTAINING PROTEIN"/>
    <property type="match status" value="1"/>
</dbReference>
<dbReference type="EMBL" id="RPOK01000005">
    <property type="protein sequence ID" value="RPJ65355.1"/>
    <property type="molecule type" value="Genomic_DNA"/>
</dbReference>
<comment type="caution">
    <text evidence="1">The sequence shown here is derived from an EMBL/GenBank/DDBJ whole genome shotgun (WGS) entry which is preliminary data.</text>
</comment>